<name>A0ABD4ST74_9NEIS</name>
<keyword evidence="1" id="KW-1133">Transmembrane helix</keyword>
<evidence type="ECO:0000313" key="3">
    <source>
        <dbReference type="Proteomes" id="UP001200247"/>
    </source>
</evidence>
<evidence type="ECO:0000256" key="1">
    <source>
        <dbReference type="SAM" id="Phobius"/>
    </source>
</evidence>
<proteinExistence type="predicted"/>
<dbReference type="Proteomes" id="UP001200247">
    <property type="component" value="Unassembled WGS sequence"/>
</dbReference>
<dbReference type="AlphaFoldDB" id="A0ABD4ST74"/>
<gene>
    <name evidence="2" type="ORF">LH440_13665</name>
</gene>
<dbReference type="InterPro" id="IPR010649">
    <property type="entry name" value="NapE_TorE"/>
</dbReference>
<evidence type="ECO:0000313" key="2">
    <source>
        <dbReference type="EMBL" id="MCG9026930.1"/>
    </source>
</evidence>
<keyword evidence="1" id="KW-0472">Membrane</keyword>
<reference evidence="2 3" key="1">
    <citation type="submission" date="2021-10" db="EMBL/GenBank/DDBJ databases">
        <title>Whole-genome sequencing analysis of Laribacter hongkongensis: virulence gene profiles, carbohydrate-active enzyme prediction, and antimicrobial resistance characterization.</title>
        <authorList>
            <person name="Yuan P."/>
            <person name="Zhan Y."/>
            <person name="Chen D."/>
        </authorList>
    </citation>
    <scope>NUCLEOTIDE SEQUENCE [LARGE SCALE GENOMIC DNA]</scope>
    <source>
        <strain evidence="2 3">W67</strain>
    </source>
</reference>
<dbReference type="Pfam" id="PF06796">
    <property type="entry name" value="NapE"/>
    <property type="match status" value="1"/>
</dbReference>
<comment type="caution">
    <text evidence="2">The sequence shown here is derived from an EMBL/GenBank/DDBJ whole genome shotgun (WGS) entry which is preliminary data.</text>
</comment>
<organism evidence="2 3">
    <name type="scientific">Laribacter hongkongensis</name>
    <dbReference type="NCBI Taxonomy" id="168471"/>
    <lineage>
        <taxon>Bacteria</taxon>
        <taxon>Pseudomonadati</taxon>
        <taxon>Pseudomonadota</taxon>
        <taxon>Betaproteobacteria</taxon>
        <taxon>Neisseriales</taxon>
        <taxon>Aquaspirillaceae</taxon>
        <taxon>Laribacter</taxon>
    </lineage>
</organism>
<accession>A0ABD4ST74</accession>
<dbReference type="EMBL" id="JAJAXM010000031">
    <property type="protein sequence ID" value="MCG9026930.1"/>
    <property type="molecule type" value="Genomic_DNA"/>
</dbReference>
<sequence>MTQDQKEPRTASDIKKLLVIAFVILPICMVGGTAAYGFLVWGLQMLWLGLPGA</sequence>
<protein>
    <submittedName>
        <fullName evidence="2">Periplasmic nitrate reductase, NapE protein</fullName>
    </submittedName>
</protein>
<keyword evidence="1" id="KW-0812">Transmembrane</keyword>
<feature type="transmembrane region" description="Helical" evidence="1">
    <location>
        <begin position="17"/>
        <end position="41"/>
    </location>
</feature>
<dbReference type="RefSeq" id="WP_239894402.1">
    <property type="nucleotide sequence ID" value="NZ_JAJAXM010000031.1"/>
</dbReference>